<sequence length="193" mass="23525">MILKDKFEFLTHEELLTVTERTENIMLKIHRKSKLNLFEPSEELTPFYEAVNEIARVYDEKKCDNFLAFYYLRLRQRILDYMRWITRKNRDLFKMESIVQYENGQTNYDKMVDKYSYESFVEQNLNHISRTTFLAFCKSSKNYKDIITINLVLNGYNIRKTCLMLDITRREYDKIITNFKKFLINLLIEDKNI</sequence>
<reference evidence="1 2" key="1">
    <citation type="submission" date="2019-03" db="EMBL/GenBank/DDBJ databases">
        <title>Complete genome sequence of Spiroplasma gladiatoris TG-1 (DSM 22552).</title>
        <authorList>
            <person name="Lin Y.-C."/>
            <person name="Chou L."/>
            <person name="Kuo C.-H."/>
        </authorList>
    </citation>
    <scope>NUCLEOTIDE SEQUENCE [LARGE SCALE GENOMIC DNA]</scope>
    <source>
        <strain evidence="1 2">TG-1</strain>
    </source>
</reference>
<accession>A0A4P7AHU3</accession>
<dbReference type="OrthoDB" id="9829468at2"/>
<dbReference type="Proteomes" id="UP000294309">
    <property type="component" value="Chromosome"/>
</dbReference>
<name>A0A4P7AHU3_9MOLU</name>
<proteinExistence type="predicted"/>
<organism evidence="1 2">
    <name type="scientific">Spiroplasma gladiatoris</name>
    <dbReference type="NCBI Taxonomy" id="2143"/>
    <lineage>
        <taxon>Bacteria</taxon>
        <taxon>Bacillati</taxon>
        <taxon>Mycoplasmatota</taxon>
        <taxon>Mollicutes</taxon>
        <taxon>Entomoplasmatales</taxon>
        <taxon>Spiroplasmataceae</taxon>
        <taxon>Spiroplasma</taxon>
    </lineage>
</organism>
<protein>
    <submittedName>
        <fullName evidence="1">Uncharacterized protein</fullName>
    </submittedName>
</protein>
<gene>
    <name evidence="1" type="ORF">SGLAD_v1c00320</name>
</gene>
<dbReference type="AlphaFoldDB" id="A0A4P7AHU3"/>
<dbReference type="EMBL" id="CP038013">
    <property type="protein sequence ID" value="QBQ07233.1"/>
    <property type="molecule type" value="Genomic_DNA"/>
</dbReference>
<dbReference type="KEGG" id="sgq:SGLAD_v1c00320"/>
<evidence type="ECO:0000313" key="1">
    <source>
        <dbReference type="EMBL" id="QBQ07233.1"/>
    </source>
</evidence>
<keyword evidence="2" id="KW-1185">Reference proteome</keyword>
<evidence type="ECO:0000313" key="2">
    <source>
        <dbReference type="Proteomes" id="UP000294309"/>
    </source>
</evidence>
<dbReference type="RefSeq" id="WP_134297035.1">
    <property type="nucleotide sequence ID" value="NZ_CP038013.1"/>
</dbReference>